<dbReference type="STRING" id="1206466.K0KM68"/>
<comment type="caution">
    <text evidence="2">The sequence shown here is derived from an EMBL/GenBank/DDBJ whole genome shotgun (WGS) entry which is preliminary data.</text>
</comment>
<dbReference type="GO" id="GO:0004029">
    <property type="term" value="F:aldehyde dehydrogenase (NAD+) activity"/>
    <property type="evidence" value="ECO:0007669"/>
    <property type="project" value="TreeGrafter"/>
</dbReference>
<gene>
    <name evidence="2" type="ORF">BN7_3649</name>
</gene>
<dbReference type="InParanoid" id="K0KM68"/>
<reference evidence="2 3" key="1">
    <citation type="journal article" date="2012" name="Eukaryot. Cell">
        <title>Draft genome sequence of Wickerhamomyces ciferrii NRRL Y-1031 F-60-10.</title>
        <authorList>
            <person name="Schneider J."/>
            <person name="Andrea H."/>
            <person name="Blom J."/>
            <person name="Jaenicke S."/>
            <person name="Ruckert C."/>
            <person name="Schorsch C."/>
            <person name="Szczepanowski R."/>
            <person name="Farwick M."/>
            <person name="Goesmann A."/>
            <person name="Puhler A."/>
            <person name="Schaffer S."/>
            <person name="Tauch A."/>
            <person name="Kohler T."/>
            <person name="Brinkrolf K."/>
        </authorList>
    </citation>
    <scope>NUCLEOTIDE SEQUENCE [LARGE SCALE GENOMIC DNA]</scope>
    <source>
        <strain evidence="3">ATCC 14091 / BCRC 22168 / CBS 111 / JCM 3599 / NBRC 0793 / NRRL Y-1031 F-60-10</strain>
    </source>
</reference>
<feature type="domain" description="NmrA-like" evidence="1">
    <location>
        <begin position="5"/>
        <end position="87"/>
    </location>
</feature>
<dbReference type="Gene3D" id="3.90.25.10">
    <property type="entry name" value="UDP-galactose 4-epimerase, domain 1"/>
    <property type="match status" value="1"/>
</dbReference>
<dbReference type="PANTHER" id="PTHR48079">
    <property type="entry name" value="PROTEIN YEEZ"/>
    <property type="match status" value="1"/>
</dbReference>
<name>K0KM68_WICCF</name>
<dbReference type="SUPFAM" id="SSF51735">
    <property type="entry name" value="NAD(P)-binding Rossmann-fold domains"/>
    <property type="match status" value="1"/>
</dbReference>
<evidence type="ECO:0000313" key="3">
    <source>
        <dbReference type="Proteomes" id="UP000009328"/>
    </source>
</evidence>
<organism evidence="2 3">
    <name type="scientific">Wickerhamomyces ciferrii (strain ATCC 14091 / BCRC 22168 / CBS 111 / JCM 3599 / NBRC 0793 / NRRL Y-1031 F-60-10)</name>
    <name type="common">Yeast</name>
    <name type="synonym">Pichia ciferrii</name>
    <dbReference type="NCBI Taxonomy" id="1206466"/>
    <lineage>
        <taxon>Eukaryota</taxon>
        <taxon>Fungi</taxon>
        <taxon>Dikarya</taxon>
        <taxon>Ascomycota</taxon>
        <taxon>Saccharomycotina</taxon>
        <taxon>Saccharomycetes</taxon>
        <taxon>Phaffomycetales</taxon>
        <taxon>Wickerhamomycetaceae</taxon>
        <taxon>Wickerhamomyces</taxon>
    </lineage>
</organism>
<dbReference type="HOGENOM" id="CLU_007383_12_3_1"/>
<dbReference type="eggNOG" id="KOG1502">
    <property type="taxonomic scope" value="Eukaryota"/>
</dbReference>
<dbReference type="Pfam" id="PF05368">
    <property type="entry name" value="NmrA"/>
    <property type="match status" value="1"/>
</dbReference>
<accession>K0KM68</accession>
<protein>
    <submittedName>
        <fullName evidence="2">Sugar dehydratase/epimerase</fullName>
    </submittedName>
</protein>
<keyword evidence="3" id="KW-1185">Reference proteome</keyword>
<sequence length="278" mass="29795">MTKFFVTGGSGFIGSEVVDELLSHGHEVLALARSDKSAEQLKKKGAQVLRGTIEDLDILKTGAKETDATKAIANVLEGTGKLFIWTSGLGGLPTPIGIQSTEDDKPDVDSAPKDVKQRLETEHYVLDASKRNIKTIVIRLSPIVHGENDHAFIPFLTKGAKDNGAALYNDEGKSTWPAIHKKDAGVLYRLAAEKGQAGKAYHGAAESGIDSKLIAEAIGKKVNVGAKSTNIGDLGAKLGFIGIFFGTNINSSSEKTRKELGWEPKQLGLLEDIEKNYQ</sequence>
<evidence type="ECO:0000313" key="2">
    <source>
        <dbReference type="EMBL" id="CCH44091.1"/>
    </source>
</evidence>
<dbReference type="Gene3D" id="3.40.50.720">
    <property type="entry name" value="NAD(P)-binding Rossmann-like Domain"/>
    <property type="match status" value="2"/>
</dbReference>
<dbReference type="InterPro" id="IPR051783">
    <property type="entry name" value="NAD(P)-dependent_oxidoreduct"/>
</dbReference>
<dbReference type="InterPro" id="IPR008030">
    <property type="entry name" value="NmrA-like"/>
</dbReference>
<proteinExistence type="predicted"/>
<dbReference type="InterPro" id="IPR036291">
    <property type="entry name" value="NAD(P)-bd_dom_sf"/>
</dbReference>
<dbReference type="PANTHER" id="PTHR48079:SF9">
    <property type="entry name" value="PUTATIVE-RELATED"/>
    <property type="match status" value="1"/>
</dbReference>
<dbReference type="GO" id="GO:0005737">
    <property type="term" value="C:cytoplasm"/>
    <property type="evidence" value="ECO:0007669"/>
    <property type="project" value="TreeGrafter"/>
</dbReference>
<dbReference type="EMBL" id="CAIF01000108">
    <property type="protein sequence ID" value="CCH44091.1"/>
    <property type="molecule type" value="Genomic_DNA"/>
</dbReference>
<dbReference type="Proteomes" id="UP000009328">
    <property type="component" value="Unassembled WGS sequence"/>
</dbReference>
<evidence type="ECO:0000259" key="1">
    <source>
        <dbReference type="Pfam" id="PF05368"/>
    </source>
</evidence>
<dbReference type="AlphaFoldDB" id="K0KM68"/>